<gene>
    <name evidence="4" type="ORF">NAF29_06065</name>
</gene>
<organism evidence="4 5">
    <name type="scientific">Echinimonas agarilytica</name>
    <dbReference type="NCBI Taxonomy" id="1215918"/>
    <lineage>
        <taxon>Bacteria</taxon>
        <taxon>Pseudomonadati</taxon>
        <taxon>Pseudomonadota</taxon>
        <taxon>Gammaproteobacteria</taxon>
        <taxon>Alteromonadales</taxon>
        <taxon>Echinimonadaceae</taxon>
        <taxon>Echinimonas</taxon>
    </lineage>
</organism>
<evidence type="ECO:0000256" key="3">
    <source>
        <dbReference type="SAM" id="Phobius"/>
    </source>
</evidence>
<protein>
    <recommendedName>
        <fullName evidence="6">Pilus assembly protein FimV</fullName>
    </recommendedName>
</protein>
<keyword evidence="3" id="KW-0812">Transmembrane</keyword>
<feature type="compositionally biased region" description="Polar residues" evidence="2">
    <location>
        <begin position="177"/>
        <end position="190"/>
    </location>
</feature>
<evidence type="ECO:0000313" key="5">
    <source>
        <dbReference type="Proteomes" id="UP001165393"/>
    </source>
</evidence>
<feature type="compositionally biased region" description="Low complexity" evidence="2">
    <location>
        <begin position="164"/>
        <end position="176"/>
    </location>
</feature>
<keyword evidence="1" id="KW-0175">Coiled coil</keyword>
<dbReference type="InterPro" id="IPR020011">
    <property type="entry name" value="FimV_C"/>
</dbReference>
<name>A0AA41W5A0_9GAMM</name>
<reference evidence="4 5" key="1">
    <citation type="journal article" date="2013" name="Antonie Van Leeuwenhoek">
        <title>Echinimonas agarilytica gen. nov., sp. nov., a new gammaproteobacterium isolated from the sea urchin Strongylocentrotus intermedius.</title>
        <authorList>
            <person name="Nedashkovskaya O.I."/>
            <person name="Stenkova A.M."/>
            <person name="Zhukova N.V."/>
            <person name="Van Trappen S."/>
            <person name="Lee J.S."/>
            <person name="Kim S.B."/>
        </authorList>
    </citation>
    <scope>NUCLEOTIDE SEQUENCE [LARGE SCALE GENOMIC DNA]</scope>
    <source>
        <strain evidence="4 5">KMM 6351</strain>
    </source>
</reference>
<evidence type="ECO:0000256" key="2">
    <source>
        <dbReference type="SAM" id="MobiDB-lite"/>
    </source>
</evidence>
<keyword evidence="3" id="KW-1133">Transmembrane helix</keyword>
<feature type="region of interest" description="Disordered" evidence="2">
    <location>
        <begin position="632"/>
        <end position="654"/>
    </location>
</feature>
<dbReference type="NCBIfam" id="TIGR03505">
    <property type="entry name" value="FimV_core"/>
    <property type="match status" value="1"/>
</dbReference>
<comment type="caution">
    <text evidence="4">The sequence shown here is derived from an EMBL/GenBank/DDBJ whole genome shotgun (WGS) entry which is preliminary data.</text>
</comment>
<feature type="coiled-coil region" evidence="1">
    <location>
        <begin position="230"/>
        <end position="289"/>
    </location>
</feature>
<dbReference type="InterPro" id="IPR020012">
    <property type="entry name" value="LysM_FimV"/>
</dbReference>
<dbReference type="Gene3D" id="1.20.58.2200">
    <property type="match status" value="1"/>
</dbReference>
<evidence type="ECO:0008006" key="6">
    <source>
        <dbReference type="Google" id="ProtNLM"/>
    </source>
</evidence>
<dbReference type="AlphaFoldDB" id="A0AA41W5A0"/>
<sequence>MSRISCSRLDSIGRKVRIVVVLCTAMIAGLAVAQQESGYVDIVGPEGRPAQNQITSSAMKRYGPVNSADTLWRIASATRPNNSVSVYQMMIALYDKNKHAFESENIHLLSRGSIMVVPSAAEARQYSDRQAVAKLKADQQSLAALKPKSNTKPATKQPEPEVIASTKSAATQSQAKPTSGTTSKTDTAQVAPTAPELSADEKAEIDRTRRIQEIQMRQLKDDLADSIGSIETLVNQNKALTDRIESLSSVISDLEEQLTEEKVQAEQALQEMAQQAQTTQTQVDTLIEQPKGASSLWLWLLSGGLFVVFGLIGWLMFRSSKAKDAPEVIEESVAEAVPEVAEPVAEEIETPEPPPEEDVLLDLGLDDDGTEDNNVDLALDELDSVNLDDELVATEQDTLDESIDLLATEPTPDAIVQDIQELDLDLEAAGGELTQDALDALAAMDELGEEESSQADEGEIDLEEAFDAIGQEQPAPEITESAAEEPTPVVEAESDVEVNIDPDDILAELEQEGELDLSSNDDIRLDEPEVELESEDAVLDEVMADFADEIDQLIDAENPVEEVEAAVQSTAQTPTENLDEADAILDQINDGSIDLAEAATPEADIMDDDEIDTLMADLDDIGDDIEVEELDNETRVAEELEQPEATTELDTNSDLEAVDIDSLLEENKSAGLSEEELTNGAIDISSLLTEPQVQTEPEVAELPIDDELNLVTEELEAETSETPMTAEELEAEFDLDNIADELLAENADEQPVASELEEVSEAVELDIDESETVSAQELAAQLADLEAKTQALDKANVEAPTNAEEVADEYLDIDQLLAEADGAGVVSDEDTMLPGELEGLEDLDEEDSVSAKLDLARAYIEIGDNEVATQLLQEIVKDGSDVQKTEASELLTRLT</sequence>
<feature type="transmembrane region" description="Helical" evidence="3">
    <location>
        <begin position="296"/>
        <end position="317"/>
    </location>
</feature>
<keyword evidence="3" id="KW-0472">Membrane</keyword>
<evidence type="ECO:0000256" key="1">
    <source>
        <dbReference type="SAM" id="Coils"/>
    </source>
</evidence>
<dbReference type="RefSeq" id="WP_251260599.1">
    <property type="nucleotide sequence ID" value="NZ_JAMQGP010000002.1"/>
</dbReference>
<evidence type="ECO:0000313" key="4">
    <source>
        <dbReference type="EMBL" id="MCM2679242.1"/>
    </source>
</evidence>
<feature type="region of interest" description="Disordered" evidence="2">
    <location>
        <begin position="142"/>
        <end position="204"/>
    </location>
</feature>
<dbReference type="NCBIfam" id="TIGR03504">
    <property type="entry name" value="FimV_Cterm"/>
    <property type="match status" value="1"/>
</dbReference>
<dbReference type="EMBL" id="JAMQGP010000002">
    <property type="protein sequence ID" value="MCM2679242.1"/>
    <property type="molecule type" value="Genomic_DNA"/>
</dbReference>
<accession>A0AA41W5A0</accession>
<dbReference type="InterPro" id="IPR038440">
    <property type="entry name" value="FimV_C_sf"/>
</dbReference>
<dbReference type="Proteomes" id="UP001165393">
    <property type="component" value="Unassembled WGS sequence"/>
</dbReference>
<feature type="compositionally biased region" description="Polar residues" evidence="2">
    <location>
        <begin position="142"/>
        <end position="154"/>
    </location>
</feature>
<keyword evidence="5" id="KW-1185">Reference proteome</keyword>
<proteinExistence type="predicted"/>